<dbReference type="GO" id="GO:0005829">
    <property type="term" value="C:cytosol"/>
    <property type="evidence" value="ECO:0007669"/>
    <property type="project" value="TreeGrafter"/>
</dbReference>
<dbReference type="Gene3D" id="3.90.1670.10">
    <property type="entry name" value="FdhE-like domain"/>
    <property type="match status" value="1"/>
</dbReference>
<evidence type="ECO:0000256" key="1">
    <source>
        <dbReference type="ARBA" id="ARBA00004496"/>
    </source>
</evidence>
<dbReference type="SUPFAM" id="SSF144020">
    <property type="entry name" value="FdhE-like"/>
    <property type="match status" value="1"/>
</dbReference>
<dbReference type="Pfam" id="PF24860">
    <property type="entry name" value="FdhE_C"/>
    <property type="match status" value="1"/>
</dbReference>
<dbReference type="RefSeq" id="WP_151137380.1">
    <property type="nucleotide sequence ID" value="NZ_CP043311.1"/>
</dbReference>
<evidence type="ECO:0000256" key="2">
    <source>
        <dbReference type="ARBA" id="ARBA00022490"/>
    </source>
</evidence>
<name>A0A5J6QTN2_9GAMM</name>
<sequence length="309" mass="33281">MSGRILQPGEIEAAANIPPFLNLPGRDLFTVRAARLRQLANGHPLAGYLQLVAALCDAQQEVLDNPPPLPGPAPESLTRSREHGMPPIAFEALVRADGWLAALDALLARIDVPANAAVADALNQLKTADAAQRKTWGVGLLSGQFDLLPPAIAPFVGAALQVAFSHWLLALPEGSIVENDAKVLCPACGSPPVIGMIRHRGKHNGLRYLACSLCSCEWHYVRLKCSHCQESKHLAYLSLDREGVKGEEAPIRAESCPNCQGYLKHCYLEFDTQAEAQADDLASLDLDVRVSEEGYLRRAPNLLLAPGGE</sequence>
<comment type="subcellular location">
    <subcellularLocation>
        <location evidence="1 4">Cytoplasm</location>
    </subcellularLocation>
</comment>
<dbReference type="GO" id="GO:0008199">
    <property type="term" value="F:ferric iron binding"/>
    <property type="evidence" value="ECO:0007669"/>
    <property type="project" value="TreeGrafter"/>
</dbReference>
<evidence type="ECO:0000259" key="7">
    <source>
        <dbReference type="Pfam" id="PF24860"/>
    </source>
</evidence>
<gene>
    <name evidence="4 8" type="primary">fdhE</name>
    <name evidence="8" type="ORF">FXN65_24760</name>
</gene>
<dbReference type="AlphaFoldDB" id="A0A5J6QTN2"/>
<feature type="domain" description="FdhE central" evidence="6">
    <location>
        <begin position="184"/>
        <end position="222"/>
    </location>
</feature>
<dbReference type="InterPro" id="IPR024064">
    <property type="entry name" value="FdhE-like_sf"/>
</dbReference>
<dbReference type="Pfam" id="PF04216">
    <property type="entry name" value="FdhE_N"/>
    <property type="match status" value="1"/>
</dbReference>
<evidence type="ECO:0000256" key="3">
    <source>
        <dbReference type="ARBA" id="ARBA00061033"/>
    </source>
</evidence>
<keyword evidence="9" id="KW-1185">Reference proteome</keyword>
<dbReference type="PANTHER" id="PTHR37689">
    <property type="entry name" value="PROTEIN FDHE"/>
    <property type="match status" value="1"/>
</dbReference>
<evidence type="ECO:0000313" key="8">
    <source>
        <dbReference type="EMBL" id="QEY65112.1"/>
    </source>
</evidence>
<keyword evidence="2 4" id="KW-0963">Cytoplasm</keyword>
<protein>
    <recommendedName>
        <fullName evidence="4">Protein FdhE homolog</fullName>
    </recommendedName>
</protein>
<organism evidence="8 9">
    <name type="scientific">Metapseudomonas lalkuanensis</name>
    <dbReference type="NCBI Taxonomy" id="2604832"/>
    <lineage>
        <taxon>Bacteria</taxon>
        <taxon>Pseudomonadati</taxon>
        <taxon>Pseudomonadota</taxon>
        <taxon>Gammaproteobacteria</taxon>
        <taxon>Pseudomonadales</taxon>
        <taxon>Pseudomonadaceae</taxon>
        <taxon>Metapseudomonas</taxon>
    </lineage>
</organism>
<dbReference type="EMBL" id="CP043311">
    <property type="protein sequence ID" value="QEY65112.1"/>
    <property type="molecule type" value="Genomic_DNA"/>
</dbReference>
<proteinExistence type="inferred from homology"/>
<comment type="similarity">
    <text evidence="3 4">Belongs to the FdhE family.</text>
</comment>
<accession>A0A5J6QTN2</accession>
<dbReference type="InterPro" id="IPR056797">
    <property type="entry name" value="FdhE_central"/>
</dbReference>
<evidence type="ECO:0000259" key="5">
    <source>
        <dbReference type="Pfam" id="PF04216"/>
    </source>
</evidence>
<feature type="domain" description="FdhE N-terminal" evidence="5">
    <location>
        <begin position="17"/>
        <end position="178"/>
    </location>
</feature>
<dbReference type="InterPro" id="IPR056774">
    <property type="entry name" value="FdhE_N"/>
</dbReference>
<reference evidence="8 9" key="1">
    <citation type="submission" date="2019-08" db="EMBL/GenBank/DDBJ databases">
        <title>Whole-genome Sequencing of e-waste polymer degrading bacterium Pseudomonas sp. strain PE08.</title>
        <authorList>
            <person name="Kirdat K."/>
            <person name="Debbarma P."/>
            <person name="Narawade N."/>
            <person name="Suyal D."/>
            <person name="Thorat V."/>
            <person name="Shouche Y."/>
            <person name="Goel R."/>
            <person name="Yadav A."/>
        </authorList>
    </citation>
    <scope>NUCLEOTIDE SEQUENCE [LARGE SCALE GENOMIC DNA]</scope>
    <source>
        <strain evidence="8 9">PE08</strain>
    </source>
</reference>
<evidence type="ECO:0000259" key="6">
    <source>
        <dbReference type="Pfam" id="PF24859"/>
    </source>
</evidence>
<dbReference type="Proteomes" id="UP000327179">
    <property type="component" value="Chromosome"/>
</dbReference>
<dbReference type="FunFam" id="3.90.1670.10:FF:000001">
    <property type="entry name" value="Protein FdhE"/>
    <property type="match status" value="1"/>
</dbReference>
<dbReference type="Pfam" id="PF24859">
    <property type="entry name" value="FdhE_central"/>
    <property type="match status" value="1"/>
</dbReference>
<dbReference type="InterPro" id="IPR006452">
    <property type="entry name" value="Formate_DH_accessory"/>
</dbReference>
<feature type="domain" description="FdhE C-terminal" evidence="7">
    <location>
        <begin position="223"/>
        <end position="304"/>
    </location>
</feature>
<evidence type="ECO:0000313" key="9">
    <source>
        <dbReference type="Proteomes" id="UP000327179"/>
    </source>
</evidence>
<evidence type="ECO:0000256" key="4">
    <source>
        <dbReference type="HAMAP-Rule" id="MF_00611"/>
    </source>
</evidence>
<dbReference type="InterPro" id="IPR056796">
    <property type="entry name" value="FdhE_C"/>
</dbReference>
<dbReference type="PANTHER" id="PTHR37689:SF1">
    <property type="entry name" value="PROTEIN FDHE"/>
    <property type="match status" value="1"/>
</dbReference>
<dbReference type="PIRSF" id="PIRSF018296">
    <property type="entry name" value="Format_dh_formtn"/>
    <property type="match status" value="1"/>
</dbReference>
<dbReference type="KEGG" id="plal:FXN65_24760"/>
<dbReference type="CDD" id="cd16341">
    <property type="entry name" value="FdhE"/>
    <property type="match status" value="1"/>
</dbReference>
<dbReference type="NCBIfam" id="TIGR01562">
    <property type="entry name" value="FdhE"/>
    <property type="match status" value="1"/>
</dbReference>
<dbReference type="HAMAP" id="MF_00611">
    <property type="entry name" value="FdeH"/>
    <property type="match status" value="1"/>
</dbReference>
<dbReference type="GO" id="GO:0051604">
    <property type="term" value="P:protein maturation"/>
    <property type="evidence" value="ECO:0007669"/>
    <property type="project" value="TreeGrafter"/>
</dbReference>
<comment type="function">
    <text evidence="4">Necessary for formate dehydrogenase activity.</text>
</comment>